<dbReference type="PANTHER" id="PTHR34985">
    <property type="entry name" value="SLR0554 PROTEIN"/>
    <property type="match status" value="1"/>
</dbReference>
<sequence length="1123" mass="125769">MTPRNPAPATFSPEPPLTVSPFPRINDAHYREWLDSAIDPGLIRLNLISLDGFAPFDYLLYADSLPRRNGGRVSDGILKRYAHIENGGWWCGTIDPVTREASLWGCFKPDTPRVDLEKRKPIKYEHPPKVPTEAFFLVPTREIVARIVRRSGSDIYRSWLDRFTAAIDDYLDRYSEALSVEERREFDRLREIVVGGKRTGIDRYLQKLQPALDPPGIGDFLQGADPGFWPWAVTIALPLTITEGAKKAGALMSAGYAAIALPGIWNGIRTPKDGDGNPVGESYPIPALEVFTAVPREYTFCFDREGRPATAEAVREAIGKTGHLLARAGGTVTVVRWTHPEKGVDDLIAARGRSAYETIYLARQSLEAYRLRELFDLGDRVNLTVDRRYLDVEIPDDAPFIALKSAKGTGKTELMAALVGKALAAGRPVLVIGHRVRLMTELSNRFGINYRLEALNDELGTLLGYALCIDSLHPGATPAFDASAWEGAFVIIDEVEQVLWHSLSSSTCRFQRVNILASLQGLLRTALSTGGRLCIADADLSRVSIDYLKRLIGFPVDPWIVQNVHVPVQGKRKLYSFDGNDASELLAALVEAIERGERVFVCTAAREMKYRFSTANLEIFLKERFPDRPLLRIDRDTVSEPDHPAAAAMEDLGRILANYPIVLASPTIETGVSITGDLFNSVWGIASGVQTVNAVCQSLERIRADIPRYLWARSYSPLRIGNGSTNVRSLLKSEHESYRSLAGQLSFFDSIVADDTTRPESLHAWSEYALKVNAEAVRYRAALLEKLEAEGYEIVPVEPTGRGEEIRERLDRNKDENYRRQVEAIVAAPNPDDERFRELVEKRGLTATERLGKRKGELCRRYLTEDITAGLVGLDDDGWYFKIRLHYYLTTGREFLTERDTRSLNRLAEECGGIVFKPDVNRTLLTSWVRAFELLDLTRYLDPNVERSESDLEELRERLLPYRFQIRSVFGITVSEEGSAVKLLGAFLDRLGLKMKCIGRLGSRDERQRYYRLISLDPDGRGEIFARWRERDATPAETSIAPPVSIAPEPVPSELADSVEDARQMLETAVGEPVELTRDVMDAIVAGFEGANKVGLSIWNALSARARDWIRDIAPEGFRWLTG</sequence>
<dbReference type="EMBL" id="JBAFSM010000100">
    <property type="protein sequence ID" value="MEG3440404.1"/>
    <property type="molecule type" value="Genomic_DNA"/>
</dbReference>
<accession>A0AAW9QYI3</accession>
<dbReference type="InterPro" id="IPR024385">
    <property type="entry name" value="DUF3854"/>
</dbReference>
<dbReference type="InterPro" id="IPR049996">
    <property type="entry name" value="Slr7037-like"/>
</dbReference>
<evidence type="ECO:0000313" key="3">
    <source>
        <dbReference type="Proteomes" id="UP001328733"/>
    </source>
</evidence>
<name>A0AAW9QYI3_9CHRO</name>
<feature type="domain" description="DUF3854" evidence="1">
    <location>
        <begin position="228"/>
        <end position="354"/>
    </location>
</feature>
<evidence type="ECO:0000313" key="2">
    <source>
        <dbReference type="EMBL" id="MEG3440404.1"/>
    </source>
</evidence>
<gene>
    <name evidence="2" type="ORF">V0288_24970</name>
</gene>
<proteinExistence type="predicted"/>
<protein>
    <submittedName>
        <fullName evidence="2">Plasmid replication protein, CyRepA1 family</fullName>
    </submittedName>
</protein>
<dbReference type="PANTHER" id="PTHR34985:SF1">
    <property type="entry name" value="SLR0554 PROTEIN"/>
    <property type="match status" value="1"/>
</dbReference>
<dbReference type="NCBIfam" id="NF042913">
    <property type="entry name" value="CyRepA1"/>
    <property type="match status" value="1"/>
</dbReference>
<dbReference type="AlphaFoldDB" id="A0AAW9QYI3"/>
<dbReference type="RefSeq" id="WP_332867875.1">
    <property type="nucleotide sequence ID" value="NZ_JBAFSM010000100.1"/>
</dbReference>
<comment type="caution">
    <text evidence="2">The sequence shown here is derived from an EMBL/GenBank/DDBJ whole genome shotgun (WGS) entry which is preliminary data.</text>
</comment>
<dbReference type="Proteomes" id="UP001328733">
    <property type="component" value="Unassembled WGS sequence"/>
</dbReference>
<dbReference type="InterPro" id="IPR027417">
    <property type="entry name" value="P-loop_NTPase"/>
</dbReference>
<reference evidence="2 3" key="1">
    <citation type="submission" date="2024-01" db="EMBL/GenBank/DDBJ databases">
        <title>Genomic insights into the taxonomy and metabolism of the cyanobacterium Pannus brasiliensis CCIBt3594.</title>
        <authorList>
            <person name="Machado M."/>
            <person name="Botero N.B."/>
            <person name="Andreote A.P.D."/>
            <person name="Feitosa A.M.T."/>
            <person name="Popin R."/>
            <person name="Sivonen K."/>
            <person name="Fiore M.F."/>
        </authorList>
    </citation>
    <scope>NUCLEOTIDE SEQUENCE [LARGE SCALE GENOMIC DNA]</scope>
    <source>
        <strain evidence="2 3">CCIBt3594</strain>
    </source>
</reference>
<organism evidence="2 3">
    <name type="scientific">Pannus brasiliensis CCIBt3594</name>
    <dbReference type="NCBI Taxonomy" id="1427578"/>
    <lineage>
        <taxon>Bacteria</taxon>
        <taxon>Bacillati</taxon>
        <taxon>Cyanobacteriota</taxon>
        <taxon>Cyanophyceae</taxon>
        <taxon>Oscillatoriophycideae</taxon>
        <taxon>Chroococcales</taxon>
        <taxon>Microcystaceae</taxon>
        <taxon>Pannus</taxon>
    </lineage>
</organism>
<evidence type="ECO:0000259" key="1">
    <source>
        <dbReference type="Pfam" id="PF12965"/>
    </source>
</evidence>
<keyword evidence="3" id="KW-1185">Reference proteome</keyword>
<dbReference type="Pfam" id="PF12965">
    <property type="entry name" value="DUF3854"/>
    <property type="match status" value="1"/>
</dbReference>
<dbReference type="SUPFAM" id="SSF52540">
    <property type="entry name" value="P-loop containing nucleoside triphosphate hydrolases"/>
    <property type="match status" value="1"/>
</dbReference>